<keyword evidence="4" id="KW-1185">Reference proteome</keyword>
<evidence type="ECO:0000256" key="1">
    <source>
        <dbReference type="SAM" id="SignalP"/>
    </source>
</evidence>
<dbReference type="Proteomes" id="UP000317369">
    <property type="component" value="Chromosome"/>
</dbReference>
<gene>
    <name evidence="3" type="ORF">KS4_28640</name>
</gene>
<dbReference type="KEGG" id="pcor:KS4_28640"/>
<dbReference type="PROSITE" id="PS50240">
    <property type="entry name" value="TRYPSIN_DOM"/>
    <property type="match status" value="1"/>
</dbReference>
<organism evidence="3 4">
    <name type="scientific">Poriferisphaera corsica</name>
    <dbReference type="NCBI Taxonomy" id="2528020"/>
    <lineage>
        <taxon>Bacteria</taxon>
        <taxon>Pseudomonadati</taxon>
        <taxon>Planctomycetota</taxon>
        <taxon>Phycisphaerae</taxon>
        <taxon>Phycisphaerales</taxon>
        <taxon>Phycisphaeraceae</taxon>
        <taxon>Poriferisphaera</taxon>
    </lineage>
</organism>
<dbReference type="InterPro" id="IPR013424">
    <property type="entry name" value="Ice-binding_C"/>
</dbReference>
<dbReference type="NCBIfam" id="TIGR02595">
    <property type="entry name" value="PEP_CTERM"/>
    <property type="match status" value="1"/>
</dbReference>
<dbReference type="GO" id="GO:0006508">
    <property type="term" value="P:proteolysis"/>
    <property type="evidence" value="ECO:0007669"/>
    <property type="project" value="InterPro"/>
</dbReference>
<proteinExistence type="predicted"/>
<dbReference type="SUPFAM" id="SSF50494">
    <property type="entry name" value="Trypsin-like serine proteases"/>
    <property type="match status" value="1"/>
</dbReference>
<dbReference type="GO" id="GO:0004252">
    <property type="term" value="F:serine-type endopeptidase activity"/>
    <property type="evidence" value="ECO:0007669"/>
    <property type="project" value="InterPro"/>
</dbReference>
<dbReference type="InterPro" id="IPR043504">
    <property type="entry name" value="Peptidase_S1_PA_chymotrypsin"/>
</dbReference>
<reference evidence="3 4" key="1">
    <citation type="submission" date="2019-02" db="EMBL/GenBank/DDBJ databases">
        <title>Deep-cultivation of Planctomycetes and their phenomic and genomic characterization uncovers novel biology.</title>
        <authorList>
            <person name="Wiegand S."/>
            <person name="Jogler M."/>
            <person name="Boedeker C."/>
            <person name="Pinto D."/>
            <person name="Vollmers J."/>
            <person name="Rivas-Marin E."/>
            <person name="Kohn T."/>
            <person name="Peeters S.H."/>
            <person name="Heuer A."/>
            <person name="Rast P."/>
            <person name="Oberbeckmann S."/>
            <person name="Bunk B."/>
            <person name="Jeske O."/>
            <person name="Meyerdierks A."/>
            <person name="Storesund J.E."/>
            <person name="Kallscheuer N."/>
            <person name="Luecker S."/>
            <person name="Lage O.M."/>
            <person name="Pohl T."/>
            <person name="Merkel B.J."/>
            <person name="Hornburger P."/>
            <person name="Mueller R.-W."/>
            <person name="Bruemmer F."/>
            <person name="Labrenz M."/>
            <person name="Spormann A.M."/>
            <person name="Op den Camp H."/>
            <person name="Overmann J."/>
            <person name="Amann R."/>
            <person name="Jetten M.S.M."/>
            <person name="Mascher T."/>
            <person name="Medema M.H."/>
            <person name="Devos D.P."/>
            <person name="Kaster A.-K."/>
            <person name="Ovreas L."/>
            <person name="Rohde M."/>
            <person name="Galperin M.Y."/>
            <person name="Jogler C."/>
        </authorList>
    </citation>
    <scope>NUCLEOTIDE SEQUENCE [LARGE SCALE GENOMIC DNA]</scope>
    <source>
        <strain evidence="3 4">KS4</strain>
    </source>
</reference>
<accession>A0A517YX42</accession>
<evidence type="ECO:0000259" key="2">
    <source>
        <dbReference type="PROSITE" id="PS50240"/>
    </source>
</evidence>
<sequence length="507" mass="56114" precursor="true">MNKIKRRTFGAAAITAFVVSAMLAPTAGAATLLNGNYDVHHLERAQESEYNHVAQVLQYDTTDGILVPARTRSTGIVIADQWLLTAAHNVTDPQLPDSLETAYYEIRVGNQTYVADRWYTPRTWSYEPYFGDDIALVHIGGNQIFDPTITRANLNQGSFIRDASGNLILDSAGNAQFTGYAEVDPNGQTFETVGYGLTDFAQEGDGITFDTEFGTKRYYSNRFDLNHGDDAILAPFVGIGQATNMLYSDMDVDVDAEHASDIVNGEDFDWDKDYWQVLEGLGAPGDSGAANYRGGKVVGISSQRIQGASAQNDSHYVDVMVSTDVARWSAWIDQVMNGTYDDPTSGLGAREGSIFNEIAFDTNEEWTFIKVPGYNSFEEYAQDQYYSEAGRYFESAEEYVSYKGYASVSDFIADRGFDSIADYNQDYINQMLIESGNEDLIKLIQDMDGMYLAGDRQATGENGGISFSVEELKSLYPDVDWDSVFVPEPTSLSLLSLAGLAMLRRRK</sequence>
<dbReference type="InterPro" id="IPR001254">
    <property type="entry name" value="Trypsin_dom"/>
</dbReference>
<dbReference type="RefSeq" id="WP_145079132.1">
    <property type="nucleotide sequence ID" value="NZ_CP036425.1"/>
</dbReference>
<dbReference type="AlphaFoldDB" id="A0A517YX42"/>
<dbReference type="EMBL" id="CP036425">
    <property type="protein sequence ID" value="QDU34789.1"/>
    <property type="molecule type" value="Genomic_DNA"/>
</dbReference>
<feature type="domain" description="Peptidase S1" evidence="2">
    <location>
        <begin position="32"/>
        <end position="337"/>
    </location>
</feature>
<protein>
    <submittedName>
        <fullName evidence="3">Trypsin</fullName>
    </submittedName>
</protein>
<name>A0A517YX42_9BACT</name>
<feature type="chain" id="PRO_5022101757" evidence="1">
    <location>
        <begin position="30"/>
        <end position="507"/>
    </location>
</feature>
<evidence type="ECO:0000313" key="4">
    <source>
        <dbReference type="Proteomes" id="UP000317369"/>
    </source>
</evidence>
<keyword evidence="1" id="KW-0732">Signal</keyword>
<dbReference type="Gene3D" id="2.40.10.10">
    <property type="entry name" value="Trypsin-like serine proteases"/>
    <property type="match status" value="1"/>
</dbReference>
<dbReference type="InterPro" id="IPR009003">
    <property type="entry name" value="Peptidase_S1_PA"/>
</dbReference>
<evidence type="ECO:0000313" key="3">
    <source>
        <dbReference type="EMBL" id="QDU34789.1"/>
    </source>
</evidence>
<dbReference type="OrthoDB" id="8884718at2"/>
<feature type="signal peptide" evidence="1">
    <location>
        <begin position="1"/>
        <end position="29"/>
    </location>
</feature>